<dbReference type="PANTHER" id="PTHR43190">
    <property type="entry name" value="N-ACETYL-D-GLUCOSAMINE KINASE"/>
    <property type="match status" value="1"/>
</dbReference>
<dbReference type="Proteomes" id="UP001596016">
    <property type="component" value="Unassembled WGS sequence"/>
</dbReference>
<dbReference type="Gene3D" id="3.30.420.40">
    <property type="match status" value="2"/>
</dbReference>
<dbReference type="InterPro" id="IPR002731">
    <property type="entry name" value="ATPase_BadF"/>
</dbReference>
<feature type="domain" description="ATPase BadF/BadG/BcrA/BcrD type" evidence="1">
    <location>
        <begin position="6"/>
        <end position="254"/>
    </location>
</feature>
<reference evidence="3" key="1">
    <citation type="journal article" date="2019" name="Int. J. Syst. Evol. Microbiol.">
        <title>The Global Catalogue of Microorganisms (GCM) 10K type strain sequencing project: providing services to taxonomists for standard genome sequencing and annotation.</title>
        <authorList>
            <consortium name="The Broad Institute Genomics Platform"/>
            <consortium name="The Broad Institute Genome Sequencing Center for Infectious Disease"/>
            <person name="Wu L."/>
            <person name="Ma J."/>
        </authorList>
    </citation>
    <scope>NUCLEOTIDE SEQUENCE [LARGE SCALE GENOMIC DNA]</scope>
    <source>
        <strain evidence="3">CGMCC 4.1415</strain>
    </source>
</reference>
<proteinExistence type="predicted"/>
<organism evidence="2 3">
    <name type="scientific">Aquamicrobium segne</name>
    <dbReference type="NCBI Taxonomy" id="469547"/>
    <lineage>
        <taxon>Bacteria</taxon>
        <taxon>Pseudomonadati</taxon>
        <taxon>Pseudomonadota</taxon>
        <taxon>Alphaproteobacteria</taxon>
        <taxon>Hyphomicrobiales</taxon>
        <taxon>Phyllobacteriaceae</taxon>
        <taxon>Aquamicrobium</taxon>
    </lineage>
</organism>
<comment type="caution">
    <text evidence="2">The sequence shown here is derived from an EMBL/GenBank/DDBJ whole genome shotgun (WGS) entry which is preliminary data.</text>
</comment>
<name>A0ABW0H2X5_9HYPH</name>
<dbReference type="RefSeq" id="WP_378231825.1">
    <property type="nucleotide sequence ID" value="NZ_JBHSLL010000062.1"/>
</dbReference>
<evidence type="ECO:0000313" key="3">
    <source>
        <dbReference type="Proteomes" id="UP001596016"/>
    </source>
</evidence>
<protein>
    <submittedName>
        <fullName evidence="2">BadF/BadG/BcrA/BcrD ATPase family protein</fullName>
    </submittedName>
</protein>
<dbReference type="EMBL" id="JBHSLL010000062">
    <property type="protein sequence ID" value="MFC5387630.1"/>
    <property type="molecule type" value="Genomic_DNA"/>
</dbReference>
<dbReference type="PANTHER" id="PTHR43190:SF3">
    <property type="entry name" value="N-ACETYL-D-GLUCOSAMINE KINASE"/>
    <property type="match status" value="1"/>
</dbReference>
<dbReference type="InterPro" id="IPR043129">
    <property type="entry name" value="ATPase_NBD"/>
</dbReference>
<dbReference type="InterPro" id="IPR052519">
    <property type="entry name" value="Euk-type_GlcNAc_Kinase"/>
</dbReference>
<evidence type="ECO:0000259" key="1">
    <source>
        <dbReference type="Pfam" id="PF01869"/>
    </source>
</evidence>
<sequence length="298" mass="31335">MVDFILGIDGGGTGCRAALANSEGQVLGRGHSGAANIRTDLTGACAHIIEAANQALNAAGLDPELISHIPAVLGLAGTNIGPYRQQLQTLLPFRESRIESDAKIALEGAIGSHDGAIAIFGTGSVYMLRRNGVVSSTGGWGFQLGDQASGARLGRDLLEQTLLAYDDIIHASPLTRDIMAAFNNDPALLVEFTIDARPGDYGRFAPKLFDHAAQEDAVAQFIIGKAVADIEAVLNTLNLHENEPLCLLGGLAELYAPLLGPRYQALLQKPKGDALSGALHIAKRSFSHQPASERGENT</sequence>
<dbReference type="Pfam" id="PF01869">
    <property type="entry name" value="BcrAD_BadFG"/>
    <property type="match status" value="1"/>
</dbReference>
<evidence type="ECO:0000313" key="2">
    <source>
        <dbReference type="EMBL" id="MFC5387630.1"/>
    </source>
</evidence>
<dbReference type="SUPFAM" id="SSF53067">
    <property type="entry name" value="Actin-like ATPase domain"/>
    <property type="match status" value="2"/>
</dbReference>
<accession>A0ABW0H2X5</accession>
<dbReference type="CDD" id="cd24082">
    <property type="entry name" value="ASKHA_NBD_GspK-like"/>
    <property type="match status" value="1"/>
</dbReference>
<keyword evidence="3" id="KW-1185">Reference proteome</keyword>
<gene>
    <name evidence="2" type="ORF">ACFPLB_16850</name>
</gene>